<dbReference type="Pfam" id="PF00076">
    <property type="entry name" value="RRM_1"/>
    <property type="match status" value="2"/>
</dbReference>
<dbReference type="SMART" id="SM00360">
    <property type="entry name" value="RRM"/>
    <property type="match status" value="2"/>
</dbReference>
<dbReference type="InterPro" id="IPR035979">
    <property type="entry name" value="RBD_domain_sf"/>
</dbReference>
<feature type="region of interest" description="Disordered" evidence="3">
    <location>
        <begin position="72"/>
        <end position="109"/>
    </location>
</feature>
<dbReference type="EMBL" id="BLQM01000293">
    <property type="protein sequence ID" value="GMH81030.1"/>
    <property type="molecule type" value="Genomic_DNA"/>
</dbReference>
<dbReference type="GO" id="GO:0003729">
    <property type="term" value="F:mRNA binding"/>
    <property type="evidence" value="ECO:0007669"/>
    <property type="project" value="TreeGrafter"/>
</dbReference>
<dbReference type="Gene3D" id="3.30.70.330">
    <property type="match status" value="2"/>
</dbReference>
<evidence type="ECO:0000313" key="5">
    <source>
        <dbReference type="EMBL" id="GMH81030.1"/>
    </source>
</evidence>
<organism evidence="5 6">
    <name type="scientific">Triparma laevis f. inornata</name>
    <dbReference type="NCBI Taxonomy" id="1714386"/>
    <lineage>
        <taxon>Eukaryota</taxon>
        <taxon>Sar</taxon>
        <taxon>Stramenopiles</taxon>
        <taxon>Ochrophyta</taxon>
        <taxon>Bolidophyceae</taxon>
        <taxon>Parmales</taxon>
        <taxon>Triparmaceae</taxon>
        <taxon>Triparma</taxon>
    </lineage>
</organism>
<feature type="non-terminal residue" evidence="5">
    <location>
        <position position="1"/>
    </location>
</feature>
<name>A0A9W7B3W9_9STRA</name>
<evidence type="ECO:0000313" key="6">
    <source>
        <dbReference type="Proteomes" id="UP001162640"/>
    </source>
</evidence>
<feature type="non-terminal residue" evidence="5">
    <location>
        <position position="190"/>
    </location>
</feature>
<dbReference type="AlphaFoldDB" id="A0A9W7B3W9"/>
<dbReference type="InterPro" id="IPR012677">
    <property type="entry name" value="Nucleotide-bd_a/b_plait_sf"/>
</dbReference>
<dbReference type="InterPro" id="IPR000504">
    <property type="entry name" value="RRM_dom"/>
</dbReference>
<evidence type="ECO:0000256" key="3">
    <source>
        <dbReference type="SAM" id="MobiDB-lite"/>
    </source>
</evidence>
<dbReference type="CDD" id="cd00590">
    <property type="entry name" value="RRM_SF"/>
    <property type="match status" value="1"/>
</dbReference>
<feature type="compositionally biased region" description="Basic and acidic residues" evidence="3">
    <location>
        <begin position="89"/>
        <end position="105"/>
    </location>
</feature>
<dbReference type="Proteomes" id="UP001162640">
    <property type="component" value="Unassembled WGS sequence"/>
</dbReference>
<reference evidence="6" key="1">
    <citation type="journal article" date="2023" name="Commun. Biol.">
        <title>Genome analysis of Parmales, the sister group of diatoms, reveals the evolutionary specialization of diatoms from phago-mixotrophs to photoautotrophs.</title>
        <authorList>
            <person name="Ban H."/>
            <person name="Sato S."/>
            <person name="Yoshikawa S."/>
            <person name="Yamada K."/>
            <person name="Nakamura Y."/>
            <person name="Ichinomiya M."/>
            <person name="Sato N."/>
            <person name="Blanc-Mathieu R."/>
            <person name="Endo H."/>
            <person name="Kuwata A."/>
            <person name="Ogata H."/>
        </authorList>
    </citation>
    <scope>NUCLEOTIDE SEQUENCE [LARGE SCALE GENOMIC DNA]</scope>
</reference>
<sequence>RVYVGNLAWDVAWQDLKDHMRTAGPVTFAEVMSEADGRSKGCGIVEFSNPEAAKSSIETLNDTELKGRMIFVREDRETRNGQQQQGGGKKWESSRINKNKDREAGKGSGSTQLYVGNLAYEVTWKELKDHFRSCGDVERADVQYLPDEPSKSKGWGTVKMARARDAQNAIDRLNGSFLMERAIQVRVDNK</sequence>
<evidence type="ECO:0000259" key="4">
    <source>
        <dbReference type="PROSITE" id="PS50102"/>
    </source>
</evidence>
<comment type="caution">
    <text evidence="5">The sequence shown here is derived from an EMBL/GenBank/DDBJ whole genome shotgun (WGS) entry which is preliminary data.</text>
</comment>
<feature type="domain" description="RRM" evidence="4">
    <location>
        <begin position="1"/>
        <end position="77"/>
    </location>
</feature>
<dbReference type="GO" id="GO:0005737">
    <property type="term" value="C:cytoplasm"/>
    <property type="evidence" value="ECO:0007669"/>
    <property type="project" value="TreeGrafter"/>
</dbReference>
<keyword evidence="1 2" id="KW-0694">RNA-binding</keyword>
<feature type="domain" description="RRM" evidence="4">
    <location>
        <begin position="111"/>
        <end position="190"/>
    </location>
</feature>
<dbReference type="InterPro" id="IPR050374">
    <property type="entry name" value="RRT5_SRSF_SR"/>
</dbReference>
<dbReference type="PROSITE" id="PS50102">
    <property type="entry name" value="RRM"/>
    <property type="match status" value="2"/>
</dbReference>
<evidence type="ECO:0000256" key="2">
    <source>
        <dbReference type="PROSITE-ProRule" id="PRU00176"/>
    </source>
</evidence>
<dbReference type="FunFam" id="3.30.70.330:FF:000362">
    <property type="entry name" value="GBP2p Poly(A+) RNA-binding protein"/>
    <property type="match status" value="1"/>
</dbReference>
<dbReference type="SUPFAM" id="SSF54928">
    <property type="entry name" value="RNA-binding domain, RBD"/>
    <property type="match status" value="2"/>
</dbReference>
<dbReference type="GO" id="GO:0005634">
    <property type="term" value="C:nucleus"/>
    <property type="evidence" value="ECO:0007669"/>
    <property type="project" value="TreeGrafter"/>
</dbReference>
<proteinExistence type="predicted"/>
<accession>A0A9W7B3W9</accession>
<evidence type="ECO:0000256" key="1">
    <source>
        <dbReference type="ARBA" id="ARBA00022884"/>
    </source>
</evidence>
<protein>
    <recommendedName>
        <fullName evidence="4">RRM domain-containing protein</fullName>
    </recommendedName>
</protein>
<dbReference type="PANTHER" id="PTHR23003">
    <property type="entry name" value="RNA RECOGNITION MOTIF RRM DOMAIN CONTAINING PROTEIN"/>
    <property type="match status" value="1"/>
</dbReference>
<gene>
    <name evidence="5" type="ORF">TL16_g08799</name>
</gene>